<feature type="domain" description="Amidohydrolase 3" evidence="1">
    <location>
        <begin position="29"/>
        <end position="122"/>
    </location>
</feature>
<accession>A0A453GPD2</accession>
<dbReference type="EnsemblPlants" id="AET3Gv21141600.31">
    <property type="protein sequence ID" value="AET3Gv21141600.31"/>
    <property type="gene ID" value="AET3Gv21141600"/>
</dbReference>
<reference evidence="2" key="5">
    <citation type="journal article" date="2021" name="G3 (Bethesda)">
        <title>Aegilops tauschii genome assembly Aet v5.0 features greater sequence contiguity and improved annotation.</title>
        <authorList>
            <person name="Wang L."/>
            <person name="Zhu T."/>
            <person name="Rodriguez J.C."/>
            <person name="Deal K.R."/>
            <person name="Dubcovsky J."/>
            <person name="McGuire P.E."/>
            <person name="Lux T."/>
            <person name="Spannagl M."/>
            <person name="Mayer K.F.X."/>
            <person name="Baldrich P."/>
            <person name="Meyers B.C."/>
            <person name="Huo N."/>
            <person name="Gu Y.Q."/>
            <person name="Zhou H."/>
            <person name="Devos K.M."/>
            <person name="Bennetzen J.L."/>
            <person name="Unver T."/>
            <person name="Budak H."/>
            <person name="Gulick P.J."/>
            <person name="Galiba G."/>
            <person name="Kalapos B."/>
            <person name="Nelson D.R."/>
            <person name="Li P."/>
            <person name="You F.M."/>
            <person name="Luo M.C."/>
            <person name="Dvorak J."/>
        </authorList>
    </citation>
    <scope>NUCLEOTIDE SEQUENCE [LARGE SCALE GENOMIC DNA]</scope>
    <source>
        <strain evidence="2">cv. AL8/78</strain>
    </source>
</reference>
<evidence type="ECO:0000313" key="3">
    <source>
        <dbReference type="Proteomes" id="UP000015105"/>
    </source>
</evidence>
<dbReference type="Gramene" id="AET3Gv21141600.31">
    <property type="protein sequence ID" value="AET3Gv21141600.31"/>
    <property type="gene ID" value="AET3Gv21141600"/>
</dbReference>
<dbReference type="AlphaFoldDB" id="A0A453GPD2"/>
<reference evidence="2" key="4">
    <citation type="submission" date="2019-03" db="UniProtKB">
        <authorList>
            <consortium name="EnsemblPlants"/>
        </authorList>
    </citation>
    <scope>IDENTIFICATION</scope>
</reference>
<proteinExistence type="predicted"/>
<dbReference type="Gene3D" id="3.20.20.140">
    <property type="entry name" value="Metal-dependent hydrolases"/>
    <property type="match status" value="1"/>
</dbReference>
<dbReference type="Pfam" id="PF07969">
    <property type="entry name" value="Amidohydro_3"/>
    <property type="match status" value="1"/>
</dbReference>
<evidence type="ECO:0000313" key="2">
    <source>
        <dbReference type="EnsemblPlants" id="AET3Gv21141600.31"/>
    </source>
</evidence>
<organism evidence="2 3">
    <name type="scientific">Aegilops tauschii subsp. strangulata</name>
    <name type="common">Goatgrass</name>
    <dbReference type="NCBI Taxonomy" id="200361"/>
    <lineage>
        <taxon>Eukaryota</taxon>
        <taxon>Viridiplantae</taxon>
        <taxon>Streptophyta</taxon>
        <taxon>Embryophyta</taxon>
        <taxon>Tracheophyta</taxon>
        <taxon>Spermatophyta</taxon>
        <taxon>Magnoliopsida</taxon>
        <taxon>Liliopsida</taxon>
        <taxon>Poales</taxon>
        <taxon>Poaceae</taxon>
        <taxon>BOP clade</taxon>
        <taxon>Pooideae</taxon>
        <taxon>Triticodae</taxon>
        <taxon>Triticeae</taxon>
        <taxon>Triticinae</taxon>
        <taxon>Aegilops</taxon>
    </lineage>
</organism>
<reference evidence="3" key="2">
    <citation type="journal article" date="2017" name="Nat. Plants">
        <title>The Aegilops tauschii genome reveals multiple impacts of transposons.</title>
        <authorList>
            <person name="Zhao G."/>
            <person name="Zou C."/>
            <person name="Li K."/>
            <person name="Wang K."/>
            <person name="Li T."/>
            <person name="Gao L."/>
            <person name="Zhang X."/>
            <person name="Wang H."/>
            <person name="Yang Z."/>
            <person name="Liu X."/>
            <person name="Jiang W."/>
            <person name="Mao L."/>
            <person name="Kong X."/>
            <person name="Jiao Y."/>
            <person name="Jia J."/>
        </authorList>
    </citation>
    <scope>NUCLEOTIDE SEQUENCE [LARGE SCALE GENOMIC DNA]</scope>
    <source>
        <strain evidence="3">cv. AL8/78</strain>
    </source>
</reference>
<dbReference type="PANTHER" id="PTHR22642">
    <property type="entry name" value="IMIDAZOLONEPROPIONASE"/>
    <property type="match status" value="1"/>
</dbReference>
<dbReference type="InterPro" id="IPR013108">
    <property type="entry name" value="Amidohydro_3"/>
</dbReference>
<keyword evidence="3" id="KW-1185">Reference proteome</keyword>
<dbReference type="Proteomes" id="UP000015105">
    <property type="component" value="Chromosome 3D"/>
</dbReference>
<protein>
    <recommendedName>
        <fullName evidence="1">Amidohydrolase 3 domain-containing protein</fullName>
    </recommendedName>
</protein>
<reference evidence="3" key="1">
    <citation type="journal article" date="2014" name="Science">
        <title>Ancient hybridizations among the ancestral genomes of bread wheat.</title>
        <authorList>
            <consortium name="International Wheat Genome Sequencing Consortium,"/>
            <person name="Marcussen T."/>
            <person name="Sandve S.R."/>
            <person name="Heier L."/>
            <person name="Spannagl M."/>
            <person name="Pfeifer M."/>
            <person name="Jakobsen K.S."/>
            <person name="Wulff B.B."/>
            <person name="Steuernagel B."/>
            <person name="Mayer K.F."/>
            <person name="Olsen O.A."/>
        </authorList>
    </citation>
    <scope>NUCLEOTIDE SEQUENCE [LARGE SCALE GENOMIC DNA]</scope>
    <source>
        <strain evidence="3">cv. AL8/78</strain>
    </source>
</reference>
<sequence>MAGKLHRQLFFHARRYRQLTVCVSVIQVSDIYPLQAIRTAMSRKLPGWEAPWISAERLPLDDSLKAHTISAAYACFLDHVLGSLVEGKYADFVVLPSTSWREFADDIPGHVLATYVNGKQAYP</sequence>
<evidence type="ECO:0000259" key="1">
    <source>
        <dbReference type="Pfam" id="PF07969"/>
    </source>
</evidence>
<dbReference type="PANTHER" id="PTHR22642:SF2">
    <property type="entry name" value="PROTEIN LONG AFTER FAR-RED 3"/>
    <property type="match status" value="1"/>
</dbReference>
<reference evidence="2" key="3">
    <citation type="journal article" date="2017" name="Nature">
        <title>Genome sequence of the progenitor of the wheat D genome Aegilops tauschii.</title>
        <authorList>
            <person name="Luo M.C."/>
            <person name="Gu Y.Q."/>
            <person name="Puiu D."/>
            <person name="Wang H."/>
            <person name="Twardziok S.O."/>
            <person name="Deal K.R."/>
            <person name="Huo N."/>
            <person name="Zhu T."/>
            <person name="Wang L."/>
            <person name="Wang Y."/>
            <person name="McGuire P.E."/>
            <person name="Liu S."/>
            <person name="Long H."/>
            <person name="Ramasamy R.K."/>
            <person name="Rodriguez J.C."/>
            <person name="Van S.L."/>
            <person name="Yuan L."/>
            <person name="Wang Z."/>
            <person name="Xia Z."/>
            <person name="Xiao L."/>
            <person name="Anderson O.D."/>
            <person name="Ouyang S."/>
            <person name="Liang Y."/>
            <person name="Zimin A.V."/>
            <person name="Pertea G."/>
            <person name="Qi P."/>
            <person name="Bennetzen J.L."/>
            <person name="Dai X."/>
            <person name="Dawson M.W."/>
            <person name="Muller H.G."/>
            <person name="Kugler K."/>
            <person name="Rivarola-Duarte L."/>
            <person name="Spannagl M."/>
            <person name="Mayer K.F.X."/>
            <person name="Lu F.H."/>
            <person name="Bevan M.W."/>
            <person name="Leroy P."/>
            <person name="Li P."/>
            <person name="You F.M."/>
            <person name="Sun Q."/>
            <person name="Liu Z."/>
            <person name="Lyons E."/>
            <person name="Wicker T."/>
            <person name="Salzberg S.L."/>
            <person name="Devos K.M."/>
            <person name="Dvorak J."/>
        </authorList>
    </citation>
    <scope>NUCLEOTIDE SEQUENCE [LARGE SCALE GENOMIC DNA]</scope>
    <source>
        <strain evidence="2">cv. AL8/78</strain>
    </source>
</reference>
<name>A0A453GPD2_AEGTS</name>